<keyword evidence="1" id="KW-1133">Transmembrane helix</keyword>
<reference evidence="3 4" key="1">
    <citation type="submission" date="2023-06" db="EMBL/GenBank/DDBJ databases">
        <title>Sporosarcina sp. nov., isolated from Korean tranditional fermented seafood 'Jeotgal'.</title>
        <authorList>
            <person name="Yang A.I."/>
            <person name="Shin N.-R."/>
        </authorList>
    </citation>
    <scope>NUCLEOTIDE SEQUENCE [LARGE SCALE GENOMIC DNA]</scope>
    <source>
        <strain evidence="3 4">T2O-4</strain>
    </source>
</reference>
<evidence type="ECO:0000256" key="1">
    <source>
        <dbReference type="SAM" id="Phobius"/>
    </source>
</evidence>
<evidence type="ECO:0000313" key="4">
    <source>
        <dbReference type="Proteomes" id="UP001303902"/>
    </source>
</evidence>
<dbReference type="Proteomes" id="UP001303902">
    <property type="component" value="Chromosome"/>
</dbReference>
<keyword evidence="1" id="KW-0472">Membrane</keyword>
<keyword evidence="1" id="KW-0812">Transmembrane</keyword>
<feature type="transmembrane region" description="Helical" evidence="1">
    <location>
        <begin position="53"/>
        <end position="72"/>
    </location>
</feature>
<feature type="transmembrane region" description="Helical" evidence="1">
    <location>
        <begin position="21"/>
        <end position="47"/>
    </location>
</feature>
<dbReference type="PANTHER" id="PTHR34473:SF2">
    <property type="entry name" value="UPF0699 TRANSMEMBRANE PROTEIN YDBT"/>
    <property type="match status" value="1"/>
</dbReference>
<dbReference type="EMBL" id="CP129118">
    <property type="protein sequence ID" value="WOV87694.1"/>
    <property type="molecule type" value="Genomic_DNA"/>
</dbReference>
<feature type="domain" description="YdbS-like PH" evidence="2">
    <location>
        <begin position="79"/>
        <end position="154"/>
    </location>
</feature>
<keyword evidence="4" id="KW-1185">Reference proteome</keyword>
<sequence>MFASIEEPSKRLSKEIIPAMRWSALISVAIEVVIAGILYGVSIYFAWPDWVNWLLLIVAAIIVAGAIWSIGFRPFFMFKNTRYEVTEEFLQLKSGAFHEVHELVPMAKIQAVSTHQGPILRRFNLYSIAIETMGSTHAIAGLPKQVAIDVRNRIAHLAKIQEVDE</sequence>
<protein>
    <submittedName>
        <fullName evidence="3">PH domain-containing protein</fullName>
    </submittedName>
</protein>
<evidence type="ECO:0000313" key="3">
    <source>
        <dbReference type="EMBL" id="WOV87694.1"/>
    </source>
</evidence>
<dbReference type="Pfam" id="PF03703">
    <property type="entry name" value="bPH_2"/>
    <property type="match status" value="1"/>
</dbReference>
<dbReference type="PANTHER" id="PTHR34473">
    <property type="entry name" value="UPF0699 TRANSMEMBRANE PROTEIN YDBS"/>
    <property type="match status" value="1"/>
</dbReference>
<dbReference type="RefSeq" id="WP_317968048.1">
    <property type="nucleotide sequence ID" value="NZ_CP129118.1"/>
</dbReference>
<proteinExistence type="predicted"/>
<organism evidence="3 4">
    <name type="scientific">Sporosarcina oncorhynchi</name>
    <dbReference type="NCBI Taxonomy" id="3056444"/>
    <lineage>
        <taxon>Bacteria</taxon>
        <taxon>Bacillati</taxon>
        <taxon>Bacillota</taxon>
        <taxon>Bacilli</taxon>
        <taxon>Bacillales</taxon>
        <taxon>Caryophanaceae</taxon>
        <taxon>Sporosarcina</taxon>
    </lineage>
</organism>
<gene>
    <name evidence="3" type="ORF">QWT69_00805</name>
</gene>
<name>A0ABZ0L8G0_9BACL</name>
<accession>A0ABZ0L8G0</accession>
<dbReference type="InterPro" id="IPR005182">
    <property type="entry name" value="YdbS-like_PH"/>
</dbReference>
<evidence type="ECO:0000259" key="2">
    <source>
        <dbReference type="Pfam" id="PF03703"/>
    </source>
</evidence>